<name>A0A6J7CSZ4_9ZZZZ</name>
<dbReference type="Pfam" id="PF11139">
    <property type="entry name" value="SfLAP"/>
    <property type="match status" value="1"/>
</dbReference>
<dbReference type="AlphaFoldDB" id="A0A6J7CSZ4"/>
<dbReference type="EMBL" id="CAFBLU010000002">
    <property type="protein sequence ID" value="CAB4861547.1"/>
    <property type="molecule type" value="Genomic_DNA"/>
</dbReference>
<gene>
    <name evidence="2" type="ORF">UFOPK3444_00204</name>
</gene>
<feature type="transmembrane region" description="Helical" evidence="1">
    <location>
        <begin position="213"/>
        <end position="233"/>
    </location>
</feature>
<evidence type="ECO:0000313" key="2">
    <source>
        <dbReference type="EMBL" id="CAB4861547.1"/>
    </source>
</evidence>
<feature type="transmembrane region" description="Helical" evidence="1">
    <location>
        <begin position="167"/>
        <end position="193"/>
    </location>
</feature>
<proteinExistence type="predicted"/>
<protein>
    <submittedName>
        <fullName evidence="2">Unannotated protein</fullName>
    </submittedName>
</protein>
<accession>A0A6J7CSZ4</accession>
<reference evidence="2" key="1">
    <citation type="submission" date="2020-05" db="EMBL/GenBank/DDBJ databases">
        <authorList>
            <person name="Chiriac C."/>
            <person name="Salcher M."/>
            <person name="Ghai R."/>
            <person name="Kavagutti S V."/>
        </authorList>
    </citation>
    <scope>NUCLEOTIDE SEQUENCE</scope>
</reference>
<keyword evidence="1" id="KW-1133">Transmembrane helix</keyword>
<feature type="transmembrane region" description="Helical" evidence="1">
    <location>
        <begin position="135"/>
        <end position="155"/>
    </location>
</feature>
<dbReference type="InterPro" id="IPR021315">
    <property type="entry name" value="Gap/Sap"/>
</dbReference>
<feature type="transmembrane region" description="Helical" evidence="1">
    <location>
        <begin position="75"/>
        <end position="95"/>
    </location>
</feature>
<keyword evidence="1" id="KW-0812">Transmembrane</keyword>
<sequence length="273" mass="29008">MSPGADMTTILLLALGSAIFPTLLAAAAVILSRENPSRLLVSFWLGGIVTSVALGLVIIALFGSHAASLSKAGSGLSPLHLMLFGVLVILLALLLGTPRGQGIVDGWRARRPHRNTDAESARTPWAERMLDRGTVGIAVCAGAVLNLPGPFYLLALGDISQGHYGPLTAFLLVVGFNLIMLLMIEIPLIGFRFDPKETDRLVGRLSEWLNRNGMRIVAVIAMVWGVSMVYKGAAGLVNPARSQAAESVSRKLTLGPAGRDQELRKSYSVTSNC</sequence>
<evidence type="ECO:0000256" key="1">
    <source>
        <dbReference type="SAM" id="Phobius"/>
    </source>
</evidence>
<feature type="transmembrane region" description="Helical" evidence="1">
    <location>
        <begin position="41"/>
        <end position="63"/>
    </location>
</feature>
<organism evidence="2">
    <name type="scientific">freshwater metagenome</name>
    <dbReference type="NCBI Taxonomy" id="449393"/>
    <lineage>
        <taxon>unclassified sequences</taxon>
        <taxon>metagenomes</taxon>
        <taxon>ecological metagenomes</taxon>
    </lineage>
</organism>
<keyword evidence="1" id="KW-0472">Membrane</keyword>